<sequence>MLDRQRLGKQRSEALVLLRICRDGKSRWKKHPIWKMWAKNPEALALYGVVICEEWTRRGYKDTCKEKILAANREMGGAELEELRRKYEEREDGFLPLWFGSEEFHASHRSNLLRKDQDHYSAFGWTEPKDLCYVWPDPEDQTKGDGESDSQKKFKYSPGMVGFMDAEEIAGKYSMKDLRPIAKKYGVKTHCVKKIDVVRALPPEALAELEGE</sequence>
<accession>A0A101IJW5</accession>
<reference evidence="3 4" key="2">
    <citation type="journal article" date="2015" name="MBio">
        <title>Genome-Resolved Metagenomic Analysis Reveals Roles for Candidate Phyla and Other Microbial Community Members in Biogeochemical Transformations in Oil Reservoirs.</title>
        <authorList>
            <person name="Hu P."/>
            <person name="Tom L."/>
            <person name="Singh A."/>
            <person name="Thomas B.C."/>
            <person name="Baker B.J."/>
            <person name="Piceno Y.M."/>
            <person name="Andersen G.L."/>
            <person name="Banfield J.F."/>
        </authorList>
    </citation>
    <scope>NUCLEOTIDE SEQUENCE [LARGE SCALE GENOMIC DNA]</scope>
    <source>
        <strain evidence="1">57_489</strain>
    </source>
</reference>
<evidence type="ECO:0000313" key="4">
    <source>
        <dbReference type="Proteomes" id="UP000057043"/>
    </source>
</evidence>
<dbReference type="EMBL" id="LGHB01000012">
    <property type="protein sequence ID" value="KUK96484.1"/>
    <property type="molecule type" value="Genomic_DNA"/>
</dbReference>
<gene>
    <name evidence="1" type="ORF">XD72_0087</name>
    <name evidence="2" type="ORF">XE07_1051</name>
</gene>
<proteinExistence type="predicted"/>
<evidence type="ECO:0000313" key="2">
    <source>
        <dbReference type="EMBL" id="KUK96484.1"/>
    </source>
</evidence>
<dbReference type="EMBL" id="LGFT01000001">
    <property type="protein sequence ID" value="KUK45613.1"/>
    <property type="molecule type" value="Genomic_DNA"/>
</dbReference>
<dbReference type="InterPro" id="IPR004260">
    <property type="entry name" value="Pyr-dimer_DNA_glycosylase"/>
</dbReference>
<dbReference type="Proteomes" id="UP000057043">
    <property type="component" value="Unassembled WGS sequence"/>
</dbReference>
<dbReference type="Proteomes" id="UP000053961">
    <property type="component" value="Unassembled WGS sequence"/>
</dbReference>
<protein>
    <submittedName>
        <fullName evidence="2">Uncharacterized protein</fullName>
    </submittedName>
</protein>
<evidence type="ECO:0000313" key="1">
    <source>
        <dbReference type="EMBL" id="KUK45613.1"/>
    </source>
</evidence>
<reference evidence="2" key="1">
    <citation type="journal article" date="2015" name="MBio">
        <title>Genome-resolved metagenomic analysis reveals roles for candidate phyla and other microbial community members in biogeochemical transformations in oil reservoirs.</title>
        <authorList>
            <person name="Hu P."/>
            <person name="Tom L."/>
            <person name="Singh A."/>
            <person name="Thomas B.C."/>
            <person name="Baker B.J."/>
            <person name="Piceno Y.M."/>
            <person name="Andersen G.L."/>
            <person name="Banfield J.F."/>
        </authorList>
    </citation>
    <scope>NUCLEOTIDE SEQUENCE [LARGE SCALE GENOMIC DNA]</scope>
    <source>
        <strain evidence="2">56_747</strain>
    </source>
</reference>
<dbReference type="NCBIfam" id="NF038085">
    <property type="entry name" value="MSMEG_6728_fam"/>
    <property type="match status" value="1"/>
</dbReference>
<dbReference type="Pfam" id="PF03013">
    <property type="entry name" value="Pyr_excise"/>
    <property type="match status" value="1"/>
</dbReference>
<comment type="caution">
    <text evidence="2">The sequence shown here is derived from an EMBL/GenBank/DDBJ whole genome shotgun (WGS) entry which is preliminary data.</text>
</comment>
<organism evidence="2 3">
    <name type="scientific">Methanothrix harundinacea</name>
    <dbReference type="NCBI Taxonomy" id="301375"/>
    <lineage>
        <taxon>Archaea</taxon>
        <taxon>Methanobacteriati</taxon>
        <taxon>Methanobacteriota</taxon>
        <taxon>Stenosarchaea group</taxon>
        <taxon>Methanomicrobia</taxon>
        <taxon>Methanotrichales</taxon>
        <taxon>Methanotrichaceae</taxon>
        <taxon>Methanothrix</taxon>
    </lineage>
</organism>
<evidence type="ECO:0000313" key="3">
    <source>
        <dbReference type="Proteomes" id="UP000053961"/>
    </source>
</evidence>
<name>A0A101IJW5_9EURY</name>
<dbReference type="AlphaFoldDB" id="A0A101IJW5"/>
<dbReference type="PATRIC" id="fig|301375.6.peg.2455"/>